<dbReference type="PANTHER" id="PTHR42951:SF22">
    <property type="entry name" value="METALLO BETA-LACTAMASE SUPERFAMILY LIPOPROTEIN"/>
    <property type="match status" value="1"/>
</dbReference>
<name>A0A6N9YP24_9ACTN</name>
<accession>A0A6N9YP24</accession>
<evidence type="ECO:0000313" key="2">
    <source>
        <dbReference type="EMBL" id="NED96695.1"/>
    </source>
</evidence>
<dbReference type="Gene3D" id="3.60.15.10">
    <property type="entry name" value="Ribonuclease Z/Hydroxyacylglutathione hydrolase-like"/>
    <property type="match status" value="1"/>
</dbReference>
<dbReference type="RefSeq" id="WP_163819486.1">
    <property type="nucleotide sequence ID" value="NZ_JAAGOB010000008.1"/>
</dbReference>
<dbReference type="InterPro" id="IPR001279">
    <property type="entry name" value="Metallo-B-lactamas"/>
</dbReference>
<dbReference type="Pfam" id="PF00753">
    <property type="entry name" value="Lactamase_B"/>
    <property type="match status" value="1"/>
</dbReference>
<proteinExistence type="predicted"/>
<dbReference type="CDD" id="cd06262">
    <property type="entry name" value="metallo-hydrolase-like_MBL-fold"/>
    <property type="match status" value="1"/>
</dbReference>
<dbReference type="PANTHER" id="PTHR42951">
    <property type="entry name" value="METALLO-BETA-LACTAMASE DOMAIN-CONTAINING"/>
    <property type="match status" value="1"/>
</dbReference>
<evidence type="ECO:0000259" key="1">
    <source>
        <dbReference type="SMART" id="SM00849"/>
    </source>
</evidence>
<dbReference type="SMART" id="SM00849">
    <property type="entry name" value="Lactamase_B"/>
    <property type="match status" value="1"/>
</dbReference>
<gene>
    <name evidence="2" type="ORF">G1H11_15400</name>
</gene>
<keyword evidence="2" id="KW-0378">Hydrolase</keyword>
<dbReference type="InterPro" id="IPR036866">
    <property type="entry name" value="RibonucZ/Hydroxyglut_hydro"/>
</dbReference>
<protein>
    <submittedName>
        <fullName evidence="2">MBL fold metallo-hydrolase</fullName>
    </submittedName>
</protein>
<comment type="caution">
    <text evidence="2">The sequence shown here is derived from an EMBL/GenBank/DDBJ whole genome shotgun (WGS) entry which is preliminary data.</text>
</comment>
<dbReference type="AlphaFoldDB" id="A0A6N9YP24"/>
<dbReference type="SUPFAM" id="SSF56281">
    <property type="entry name" value="Metallo-hydrolase/oxidoreductase"/>
    <property type="match status" value="1"/>
</dbReference>
<feature type="domain" description="Metallo-beta-lactamase" evidence="1">
    <location>
        <begin position="21"/>
        <end position="207"/>
    </location>
</feature>
<evidence type="ECO:0000313" key="3">
    <source>
        <dbReference type="Proteomes" id="UP000469185"/>
    </source>
</evidence>
<dbReference type="InterPro" id="IPR050855">
    <property type="entry name" value="NDM-1-like"/>
</dbReference>
<reference evidence="2 3" key="1">
    <citation type="submission" date="2020-02" db="EMBL/GenBank/DDBJ databases">
        <authorList>
            <person name="Li X.-J."/>
            <person name="Feng X.-M."/>
        </authorList>
    </citation>
    <scope>NUCLEOTIDE SEQUENCE [LARGE SCALE GENOMIC DNA]</scope>
    <source>
        <strain evidence="2 3">CGMCC 4.7225</strain>
    </source>
</reference>
<keyword evidence="3" id="KW-1185">Reference proteome</keyword>
<organism evidence="2 3">
    <name type="scientific">Phytoactinopolyspora alkaliphila</name>
    <dbReference type="NCBI Taxonomy" id="1783498"/>
    <lineage>
        <taxon>Bacteria</taxon>
        <taxon>Bacillati</taxon>
        <taxon>Actinomycetota</taxon>
        <taxon>Actinomycetes</taxon>
        <taxon>Jiangellales</taxon>
        <taxon>Jiangellaceae</taxon>
        <taxon>Phytoactinopolyspora</taxon>
    </lineage>
</organism>
<dbReference type="GO" id="GO:0016787">
    <property type="term" value="F:hydrolase activity"/>
    <property type="evidence" value="ECO:0007669"/>
    <property type="project" value="UniProtKB-KW"/>
</dbReference>
<sequence length="262" mass="27406">MGALVPVAGGVLVATHSFCTTTTTVVLGSDGGCLIVDPAVTADEIDVVAAEIATMGRRVTVGFSTHPHWDHMLWRDSLGDAPRYATALGARTAVEHQAGNVMHAQNSVPGVDVSAMARVTALEEGATTIAWAGPKVEVIEHRAHAPGHAALLVSDANVLIAGDMLSDTEIPLPDRMGERPLDDYDAALDVFAELLDSGRADLVIPGHGAVGDQVELGRRIAADRRYIAAVREGQPVEDQRLVGAEGWLLQEHAANVALAAEG</sequence>
<dbReference type="EMBL" id="JAAGOB010000008">
    <property type="protein sequence ID" value="NED96695.1"/>
    <property type="molecule type" value="Genomic_DNA"/>
</dbReference>
<dbReference type="Proteomes" id="UP000469185">
    <property type="component" value="Unassembled WGS sequence"/>
</dbReference>